<gene>
    <name evidence="2" type="ORF">UX13_C0027G0003</name>
</gene>
<name>A0A0G1PWN4_9BACT</name>
<evidence type="ECO:0000256" key="1">
    <source>
        <dbReference type="SAM" id="MobiDB-lite"/>
    </source>
</evidence>
<sequence>MAEKTTEGKSFDLRLTRASEAVRKQYQSILTAEQAQRARENNGKTVTIDITEKEQFLDRATAIVIYGKADPQKMAQDWESASRDGRPPIGGAQDN</sequence>
<dbReference type="AlphaFoldDB" id="A0A0G1PWN4"/>
<comment type="caution">
    <text evidence="2">The sequence shown here is derived from an EMBL/GenBank/DDBJ whole genome shotgun (WGS) entry which is preliminary data.</text>
</comment>
<evidence type="ECO:0000313" key="3">
    <source>
        <dbReference type="Proteomes" id="UP000034329"/>
    </source>
</evidence>
<accession>A0A0G1PWN4</accession>
<organism evidence="2 3">
    <name type="scientific">Candidatus Woesebacteria bacterium GW2011_GWB1_45_5</name>
    <dbReference type="NCBI Taxonomy" id="1618581"/>
    <lineage>
        <taxon>Bacteria</taxon>
        <taxon>Candidatus Woeseibacteriota</taxon>
    </lineage>
</organism>
<dbReference type="Proteomes" id="UP000034329">
    <property type="component" value="Unassembled WGS sequence"/>
</dbReference>
<reference evidence="2 3" key="1">
    <citation type="journal article" date="2015" name="Nature">
        <title>rRNA introns, odd ribosomes, and small enigmatic genomes across a large radiation of phyla.</title>
        <authorList>
            <person name="Brown C.T."/>
            <person name="Hug L.A."/>
            <person name="Thomas B.C."/>
            <person name="Sharon I."/>
            <person name="Castelle C.J."/>
            <person name="Singh A."/>
            <person name="Wilkins M.J."/>
            <person name="Williams K.H."/>
            <person name="Banfield J.F."/>
        </authorList>
    </citation>
    <scope>NUCLEOTIDE SEQUENCE [LARGE SCALE GENOMIC DNA]</scope>
</reference>
<evidence type="ECO:0000313" key="2">
    <source>
        <dbReference type="EMBL" id="KKU09868.1"/>
    </source>
</evidence>
<proteinExistence type="predicted"/>
<dbReference type="EMBL" id="LCLA01000027">
    <property type="protein sequence ID" value="KKU09868.1"/>
    <property type="molecule type" value="Genomic_DNA"/>
</dbReference>
<protein>
    <submittedName>
        <fullName evidence="2">Uncharacterized protein</fullName>
    </submittedName>
</protein>
<feature type="region of interest" description="Disordered" evidence="1">
    <location>
        <begin position="71"/>
        <end position="95"/>
    </location>
</feature>